<dbReference type="Pfam" id="PF01313">
    <property type="entry name" value="Bac_export_3"/>
    <property type="match status" value="1"/>
</dbReference>
<comment type="function">
    <text evidence="9">Role in flagellar biosynthesis.</text>
</comment>
<keyword evidence="5 9" id="KW-0812">Transmembrane</keyword>
<dbReference type="GO" id="GO:0009306">
    <property type="term" value="P:protein secretion"/>
    <property type="evidence" value="ECO:0007669"/>
    <property type="project" value="InterPro"/>
</dbReference>
<evidence type="ECO:0000313" key="11">
    <source>
        <dbReference type="Proteomes" id="UP000316095"/>
    </source>
</evidence>
<evidence type="ECO:0000256" key="8">
    <source>
        <dbReference type="ARBA" id="ARBA00023143"/>
    </source>
</evidence>
<dbReference type="Proteomes" id="UP000316095">
    <property type="component" value="Unassembled WGS sequence"/>
</dbReference>
<evidence type="ECO:0000256" key="3">
    <source>
        <dbReference type="ARBA" id="ARBA00021718"/>
    </source>
</evidence>
<reference evidence="10 11" key="1">
    <citation type="submission" date="2019-02" db="EMBL/GenBank/DDBJ databases">
        <title>Deep-cultivation of Planctomycetes and their phenomic and genomic characterization uncovers novel biology.</title>
        <authorList>
            <person name="Wiegand S."/>
            <person name="Jogler M."/>
            <person name="Boedeker C."/>
            <person name="Pinto D."/>
            <person name="Vollmers J."/>
            <person name="Rivas-Marin E."/>
            <person name="Kohn T."/>
            <person name="Peeters S.H."/>
            <person name="Heuer A."/>
            <person name="Rast P."/>
            <person name="Oberbeckmann S."/>
            <person name="Bunk B."/>
            <person name="Jeske O."/>
            <person name="Meyerdierks A."/>
            <person name="Storesund J.E."/>
            <person name="Kallscheuer N."/>
            <person name="Luecker S."/>
            <person name="Lage O.M."/>
            <person name="Pohl T."/>
            <person name="Merkel B.J."/>
            <person name="Hornburger P."/>
            <person name="Mueller R.-W."/>
            <person name="Bruemmer F."/>
            <person name="Labrenz M."/>
            <person name="Spormann A.M."/>
            <person name="Op Den Camp H."/>
            <person name="Overmann J."/>
            <person name="Amann R."/>
            <person name="Jetten M.S.M."/>
            <person name="Mascher T."/>
            <person name="Medema M.H."/>
            <person name="Devos D.P."/>
            <person name="Kaster A.-K."/>
            <person name="Ovreas L."/>
            <person name="Rohde M."/>
            <person name="Galperin M.Y."/>
            <person name="Jogler C."/>
        </authorList>
    </citation>
    <scope>NUCLEOTIDE SEQUENCE [LARGE SCALE GENOMIC DNA]</scope>
    <source>
        <strain evidence="10 11">Pan54</strain>
    </source>
</reference>
<dbReference type="PANTHER" id="PTHR34040:SF2">
    <property type="entry name" value="FLAGELLAR BIOSYNTHETIC PROTEIN FLIQ"/>
    <property type="match status" value="1"/>
</dbReference>
<feature type="transmembrane region" description="Helical" evidence="9">
    <location>
        <begin position="12"/>
        <end position="35"/>
    </location>
</feature>
<feature type="transmembrane region" description="Helical" evidence="9">
    <location>
        <begin position="55"/>
        <end position="78"/>
    </location>
</feature>
<evidence type="ECO:0000256" key="2">
    <source>
        <dbReference type="ARBA" id="ARBA00006156"/>
    </source>
</evidence>
<keyword evidence="10" id="KW-0966">Cell projection</keyword>
<keyword evidence="11" id="KW-1185">Reference proteome</keyword>
<evidence type="ECO:0000256" key="9">
    <source>
        <dbReference type="RuleBase" id="RU364090"/>
    </source>
</evidence>
<evidence type="ECO:0000256" key="1">
    <source>
        <dbReference type="ARBA" id="ARBA00004651"/>
    </source>
</evidence>
<dbReference type="PANTHER" id="PTHR34040">
    <property type="entry name" value="FLAGELLAR BIOSYNTHETIC PROTEIN FLIQ"/>
    <property type="match status" value="1"/>
</dbReference>
<dbReference type="OrthoDB" id="9806440at2"/>
<dbReference type="RefSeq" id="WP_146503934.1">
    <property type="nucleotide sequence ID" value="NZ_SJPG01000001.1"/>
</dbReference>
<dbReference type="InterPro" id="IPR006305">
    <property type="entry name" value="FliQ"/>
</dbReference>
<dbReference type="EMBL" id="SJPG01000001">
    <property type="protein sequence ID" value="TWT62031.1"/>
    <property type="molecule type" value="Genomic_DNA"/>
</dbReference>
<accession>A0A5C5XI50</accession>
<comment type="subcellular location">
    <subcellularLocation>
        <location evidence="1 9">Cell membrane</location>
        <topology evidence="1">Multi-pass membrane protein</topology>
    </subcellularLocation>
    <subcellularLocation>
        <location evidence="9">Bacterial flagellum basal body</location>
    </subcellularLocation>
</comment>
<evidence type="ECO:0000256" key="6">
    <source>
        <dbReference type="ARBA" id="ARBA00022989"/>
    </source>
</evidence>
<dbReference type="PRINTS" id="PR00952">
    <property type="entry name" value="TYPE3IMQPROT"/>
</dbReference>
<dbReference type="PIRSF" id="PIRSF004669">
    <property type="entry name" value="FliQ"/>
    <property type="match status" value="1"/>
</dbReference>
<comment type="similarity">
    <text evidence="2 9">Belongs to the FliQ/MopD/SpaQ family.</text>
</comment>
<keyword evidence="6 9" id="KW-1133">Transmembrane helix</keyword>
<keyword evidence="10" id="KW-0282">Flagellum</keyword>
<evidence type="ECO:0000256" key="5">
    <source>
        <dbReference type="ARBA" id="ARBA00022692"/>
    </source>
</evidence>
<protein>
    <recommendedName>
        <fullName evidence="3 9">Flagellar biosynthetic protein FliQ</fullName>
    </recommendedName>
</protein>
<comment type="caution">
    <text evidence="10">The sequence shown here is derived from an EMBL/GenBank/DDBJ whole genome shotgun (WGS) entry which is preliminary data.</text>
</comment>
<name>A0A5C5XI50_9PLAN</name>
<keyword evidence="10" id="KW-0969">Cilium</keyword>
<proteinExistence type="inferred from homology"/>
<dbReference type="InterPro" id="IPR002191">
    <property type="entry name" value="Bac_export_3"/>
</dbReference>
<gene>
    <name evidence="9 10" type="primary">fliQ</name>
    <name evidence="10" type="ORF">Pan54_27700</name>
</gene>
<dbReference type="GO" id="GO:0044780">
    <property type="term" value="P:bacterial-type flagellum assembly"/>
    <property type="evidence" value="ECO:0007669"/>
    <property type="project" value="InterPro"/>
</dbReference>
<organism evidence="10 11">
    <name type="scientific">Rubinisphaera italica</name>
    <dbReference type="NCBI Taxonomy" id="2527969"/>
    <lineage>
        <taxon>Bacteria</taxon>
        <taxon>Pseudomonadati</taxon>
        <taxon>Planctomycetota</taxon>
        <taxon>Planctomycetia</taxon>
        <taxon>Planctomycetales</taxon>
        <taxon>Planctomycetaceae</taxon>
        <taxon>Rubinisphaera</taxon>
    </lineage>
</organism>
<evidence type="ECO:0000313" key="10">
    <source>
        <dbReference type="EMBL" id="TWT62031.1"/>
    </source>
</evidence>
<sequence>MNIDLAVEITRSAIVLALLVGTPVMLIAMVVGLAISLFQAVTQLQDQTLSFVPKIIAMVGSVLVLMPWIFGMVVEYTIDLWQSIPNNL</sequence>
<evidence type="ECO:0000256" key="4">
    <source>
        <dbReference type="ARBA" id="ARBA00022475"/>
    </source>
</evidence>
<dbReference type="NCBIfam" id="TIGR01402">
    <property type="entry name" value="fliQ"/>
    <property type="match status" value="1"/>
</dbReference>
<dbReference type="GO" id="GO:0005886">
    <property type="term" value="C:plasma membrane"/>
    <property type="evidence" value="ECO:0007669"/>
    <property type="project" value="UniProtKB-SubCell"/>
</dbReference>
<keyword evidence="4 9" id="KW-1003">Cell membrane</keyword>
<keyword evidence="7 9" id="KW-0472">Membrane</keyword>
<keyword evidence="8 9" id="KW-0975">Bacterial flagellum</keyword>
<dbReference type="GO" id="GO:0009425">
    <property type="term" value="C:bacterial-type flagellum basal body"/>
    <property type="evidence" value="ECO:0007669"/>
    <property type="project" value="UniProtKB-SubCell"/>
</dbReference>
<evidence type="ECO:0000256" key="7">
    <source>
        <dbReference type="ARBA" id="ARBA00023136"/>
    </source>
</evidence>
<dbReference type="AlphaFoldDB" id="A0A5C5XI50"/>